<dbReference type="AlphaFoldDB" id="A0A420IWC9"/>
<protein>
    <submittedName>
        <fullName evidence="1">Uncharacterized protein</fullName>
    </submittedName>
</protein>
<gene>
    <name evidence="1" type="ORF">GcM1_207004</name>
</gene>
<evidence type="ECO:0000313" key="2">
    <source>
        <dbReference type="Proteomes" id="UP000285326"/>
    </source>
</evidence>
<organism evidence="1 2">
    <name type="scientific">Golovinomyces cichoracearum</name>
    <dbReference type="NCBI Taxonomy" id="62708"/>
    <lineage>
        <taxon>Eukaryota</taxon>
        <taxon>Fungi</taxon>
        <taxon>Dikarya</taxon>
        <taxon>Ascomycota</taxon>
        <taxon>Pezizomycotina</taxon>
        <taxon>Leotiomycetes</taxon>
        <taxon>Erysiphales</taxon>
        <taxon>Erysiphaceae</taxon>
        <taxon>Golovinomyces</taxon>
    </lineage>
</organism>
<accession>A0A420IWC9</accession>
<proteinExistence type="predicted"/>
<comment type="caution">
    <text evidence="1">The sequence shown here is derived from an EMBL/GenBank/DDBJ whole genome shotgun (WGS) entry which is preliminary data.</text>
</comment>
<reference evidence="1 2" key="1">
    <citation type="journal article" date="2018" name="BMC Genomics">
        <title>Comparative genome analyses reveal sequence features reflecting distinct modes of host-adaptation between dicot and monocot powdery mildew.</title>
        <authorList>
            <person name="Wu Y."/>
            <person name="Ma X."/>
            <person name="Pan Z."/>
            <person name="Kale S.D."/>
            <person name="Song Y."/>
            <person name="King H."/>
            <person name="Zhang Q."/>
            <person name="Presley C."/>
            <person name="Deng X."/>
            <person name="Wei C.I."/>
            <person name="Xiao S."/>
        </authorList>
    </citation>
    <scope>NUCLEOTIDE SEQUENCE [LARGE SCALE GENOMIC DNA]</scope>
    <source>
        <strain evidence="1">UMSG1</strain>
    </source>
</reference>
<dbReference type="Proteomes" id="UP000285326">
    <property type="component" value="Unassembled WGS sequence"/>
</dbReference>
<evidence type="ECO:0000313" key="1">
    <source>
        <dbReference type="EMBL" id="RKF78828.1"/>
    </source>
</evidence>
<sequence length="189" mass="22141">MHLKVYVSKRQSLVQPQALPDVNASRFEARPTPIAYQNNHYTHQVSYNSLPHLPTAIFIQNHNIPQQPEQNLPSNFAPNSPPQLEINSLANPYRYKNNIIPSTEKYNSKTDILEYLEDLEKNFVLFPLIYATDRLKVIAALENSAGHKENETDSSKQWARVELRFDQNLRDSWLAFRDKLRERYQNFED</sequence>
<name>A0A420IWC9_9PEZI</name>
<dbReference type="EMBL" id="MCBS01020789">
    <property type="protein sequence ID" value="RKF78828.1"/>
    <property type="molecule type" value="Genomic_DNA"/>
</dbReference>